<dbReference type="InterPro" id="IPR009003">
    <property type="entry name" value="Peptidase_S1_PA"/>
</dbReference>
<feature type="domain" description="Peptidase S1" evidence="2">
    <location>
        <begin position="306"/>
        <end position="451"/>
    </location>
</feature>
<evidence type="ECO:0000313" key="4">
    <source>
        <dbReference type="Proteomes" id="UP001595698"/>
    </source>
</evidence>
<accession>A0ABV8FBQ2</accession>
<sequence length="484" mass="52672">MKSGLAFAAALTIAIPLIPGLAMAQPGSAAKEPITLSRDQQPKADRPTLNRLSKEAKAQGISLKQALDKYAAKELKNNPSIQGDMPDGPVPDPTIKVDGIPFSELIDLNRYAQSEKISFEEAIDRYAWSPAINPLASRLRSEFAEVIADIAIVDEGRGVRIGFKGEVPAKALELAKTLPVEVRLFPGRGFSEAELQAAREAALLSLHRSGKVASTVGRYNAETGEVNITVRLKEKPSDDAARSRAVTSIQPSAPDNPAIKINIQLDDNLLLRRTDKYIRGGGLLNGSNNCTNGFNVISSTGAKGSLTARHCADGSQYYTYRNHSNYDTDTTTLSRWFRAQDYDLARYDSSSTTSMTQTRTFYYDWNLPRYAHDVGTSPVVGQPVCKFGRTTGATCDNITDTNVDISDEDWITDGKTYKGNIVTDDMVDPGDSGGPLYYGNRAWGITSAESYSVFDTSAYFVATDRVNDSTGLGSNWNVWTCPTC</sequence>
<protein>
    <submittedName>
        <fullName evidence="3">S1 family peptidase</fullName>
    </submittedName>
</protein>
<feature type="chain" id="PRO_5046280235" evidence="1">
    <location>
        <begin position="25"/>
        <end position="484"/>
    </location>
</feature>
<dbReference type="Proteomes" id="UP001595698">
    <property type="component" value="Unassembled WGS sequence"/>
</dbReference>
<evidence type="ECO:0000256" key="1">
    <source>
        <dbReference type="SAM" id="SignalP"/>
    </source>
</evidence>
<dbReference type="InterPro" id="IPR043504">
    <property type="entry name" value="Peptidase_S1_PA_chymotrypsin"/>
</dbReference>
<keyword evidence="4" id="KW-1185">Reference proteome</keyword>
<keyword evidence="1" id="KW-0732">Signal</keyword>
<evidence type="ECO:0000259" key="2">
    <source>
        <dbReference type="Pfam" id="PF00089"/>
    </source>
</evidence>
<proteinExistence type="predicted"/>
<reference evidence="4" key="1">
    <citation type="journal article" date="2019" name="Int. J. Syst. Evol. Microbiol.">
        <title>The Global Catalogue of Microorganisms (GCM) 10K type strain sequencing project: providing services to taxonomists for standard genome sequencing and annotation.</title>
        <authorList>
            <consortium name="The Broad Institute Genomics Platform"/>
            <consortium name="The Broad Institute Genome Sequencing Center for Infectious Disease"/>
            <person name="Wu L."/>
            <person name="Ma J."/>
        </authorList>
    </citation>
    <scope>NUCLEOTIDE SEQUENCE [LARGE SCALE GENOMIC DNA]</scope>
    <source>
        <strain evidence="4">TBRC 7912</strain>
    </source>
</reference>
<dbReference type="EMBL" id="JBHSBC010000051">
    <property type="protein sequence ID" value="MFC3986112.1"/>
    <property type="molecule type" value="Genomic_DNA"/>
</dbReference>
<name>A0ABV8FBQ2_9ACTN</name>
<organism evidence="3 4">
    <name type="scientific">Streptosporangium jomthongense</name>
    <dbReference type="NCBI Taxonomy" id="1193683"/>
    <lineage>
        <taxon>Bacteria</taxon>
        <taxon>Bacillati</taxon>
        <taxon>Actinomycetota</taxon>
        <taxon>Actinomycetes</taxon>
        <taxon>Streptosporangiales</taxon>
        <taxon>Streptosporangiaceae</taxon>
        <taxon>Streptosporangium</taxon>
    </lineage>
</organism>
<evidence type="ECO:0000313" key="3">
    <source>
        <dbReference type="EMBL" id="MFC3986112.1"/>
    </source>
</evidence>
<dbReference type="Pfam" id="PF00089">
    <property type="entry name" value="Trypsin"/>
    <property type="match status" value="1"/>
</dbReference>
<feature type="signal peptide" evidence="1">
    <location>
        <begin position="1"/>
        <end position="24"/>
    </location>
</feature>
<dbReference type="CDD" id="cd21112">
    <property type="entry name" value="alphaLP-like"/>
    <property type="match status" value="1"/>
</dbReference>
<dbReference type="RefSeq" id="WP_386196247.1">
    <property type="nucleotide sequence ID" value="NZ_JBHSBC010000051.1"/>
</dbReference>
<comment type="caution">
    <text evidence="3">The sequence shown here is derived from an EMBL/GenBank/DDBJ whole genome shotgun (WGS) entry which is preliminary data.</text>
</comment>
<dbReference type="InterPro" id="IPR001254">
    <property type="entry name" value="Trypsin_dom"/>
</dbReference>
<dbReference type="SUPFAM" id="SSF50494">
    <property type="entry name" value="Trypsin-like serine proteases"/>
    <property type="match status" value="1"/>
</dbReference>
<gene>
    <name evidence="3" type="ORF">ACFOYY_38705</name>
</gene>
<dbReference type="Gene3D" id="2.40.10.10">
    <property type="entry name" value="Trypsin-like serine proteases"/>
    <property type="match status" value="2"/>
</dbReference>